<dbReference type="Proteomes" id="UP001054889">
    <property type="component" value="Unassembled WGS sequence"/>
</dbReference>
<dbReference type="InterPro" id="IPR051547">
    <property type="entry name" value="TDP2-like"/>
</dbReference>
<dbReference type="GO" id="GO:0005737">
    <property type="term" value="C:cytoplasm"/>
    <property type="evidence" value="ECO:0007669"/>
    <property type="project" value="TreeGrafter"/>
</dbReference>
<dbReference type="PANTHER" id="PTHR15822:SF24">
    <property type="entry name" value="ENDONUCLEASE_EXONUCLEASE_PHOSPHATASE DOMAIN-CONTAINING PROTEIN"/>
    <property type="match status" value="1"/>
</dbReference>
<dbReference type="GO" id="GO:0006302">
    <property type="term" value="P:double-strand break repair"/>
    <property type="evidence" value="ECO:0007669"/>
    <property type="project" value="TreeGrafter"/>
</dbReference>
<dbReference type="GO" id="GO:0070260">
    <property type="term" value="F:5'-tyrosyl-DNA phosphodiesterase activity"/>
    <property type="evidence" value="ECO:0007669"/>
    <property type="project" value="TreeGrafter"/>
</dbReference>
<gene>
    <name evidence="2" type="primary">ga29864</name>
    <name evidence="2" type="ORF">PR202_ga29864</name>
</gene>
<reference evidence="2" key="1">
    <citation type="journal article" date="2018" name="DNA Res.">
        <title>Multiple hybrid de novo genome assembly of finger millet, an orphan allotetraploid crop.</title>
        <authorList>
            <person name="Hatakeyama M."/>
            <person name="Aluri S."/>
            <person name="Balachadran M.T."/>
            <person name="Sivarajan S.R."/>
            <person name="Patrignani A."/>
            <person name="Gruter S."/>
            <person name="Poveda L."/>
            <person name="Shimizu-Inatsugi R."/>
            <person name="Baeten J."/>
            <person name="Francoijs K.J."/>
            <person name="Nataraja K.N."/>
            <person name="Reddy Y.A.N."/>
            <person name="Phadnis S."/>
            <person name="Ravikumar R.L."/>
            <person name="Schlapbach R."/>
            <person name="Sreeman S.M."/>
            <person name="Shimizu K.K."/>
        </authorList>
    </citation>
    <scope>NUCLEOTIDE SEQUENCE</scope>
</reference>
<dbReference type="EMBL" id="BQKI01000018">
    <property type="protein sequence ID" value="GJN11660.1"/>
    <property type="molecule type" value="Genomic_DNA"/>
</dbReference>
<dbReference type="InterPro" id="IPR036691">
    <property type="entry name" value="Endo/exonu/phosph_ase_sf"/>
</dbReference>
<dbReference type="PANTHER" id="PTHR15822">
    <property type="entry name" value="TRAF AND TNF RECEPTOR-ASSOCIATED PROTEIN"/>
    <property type="match status" value="1"/>
</dbReference>
<organism evidence="2 3">
    <name type="scientific">Eleusine coracana subsp. coracana</name>
    <dbReference type="NCBI Taxonomy" id="191504"/>
    <lineage>
        <taxon>Eukaryota</taxon>
        <taxon>Viridiplantae</taxon>
        <taxon>Streptophyta</taxon>
        <taxon>Embryophyta</taxon>
        <taxon>Tracheophyta</taxon>
        <taxon>Spermatophyta</taxon>
        <taxon>Magnoliopsida</taxon>
        <taxon>Liliopsida</taxon>
        <taxon>Poales</taxon>
        <taxon>Poaceae</taxon>
        <taxon>PACMAD clade</taxon>
        <taxon>Chloridoideae</taxon>
        <taxon>Cynodonteae</taxon>
        <taxon>Eleusininae</taxon>
        <taxon>Eleusine</taxon>
    </lineage>
</organism>
<keyword evidence="1" id="KW-0378">Hydrolase</keyword>
<dbReference type="GO" id="GO:0003697">
    <property type="term" value="F:single-stranded DNA binding"/>
    <property type="evidence" value="ECO:0007669"/>
    <property type="project" value="TreeGrafter"/>
</dbReference>
<evidence type="ECO:0000313" key="3">
    <source>
        <dbReference type="Proteomes" id="UP001054889"/>
    </source>
</evidence>
<sequence>MPLPLPDGWVDAWTALRGQDDSGLGWTYDAVWEVEATKFNGHVADYESMRKRSDRFVCKLKDYKLGSIELIGDKGIGPQYTKPMSVYDHVIHLPPSCHRGLVLTIVPK</sequence>
<name>A0AAV5DMI2_ELECO</name>
<comment type="caution">
    <text evidence="2">The sequence shown here is derived from an EMBL/GenBank/DDBJ whole genome shotgun (WGS) entry which is preliminary data.</text>
</comment>
<dbReference type="Gene3D" id="3.60.10.10">
    <property type="entry name" value="Endonuclease/exonuclease/phosphatase"/>
    <property type="match status" value="1"/>
</dbReference>
<proteinExistence type="predicted"/>
<protein>
    <submittedName>
        <fullName evidence="2">Uncharacterized protein</fullName>
    </submittedName>
</protein>
<reference evidence="2" key="2">
    <citation type="submission" date="2021-12" db="EMBL/GenBank/DDBJ databases">
        <title>Resequencing data analysis of finger millet.</title>
        <authorList>
            <person name="Hatakeyama M."/>
            <person name="Aluri S."/>
            <person name="Balachadran M.T."/>
            <person name="Sivarajan S.R."/>
            <person name="Poveda L."/>
            <person name="Shimizu-Inatsugi R."/>
            <person name="Schlapbach R."/>
            <person name="Sreeman S.M."/>
            <person name="Shimizu K.K."/>
        </authorList>
    </citation>
    <scope>NUCLEOTIDE SEQUENCE</scope>
</reference>
<accession>A0AAV5DMI2</accession>
<evidence type="ECO:0000256" key="1">
    <source>
        <dbReference type="ARBA" id="ARBA00022801"/>
    </source>
</evidence>
<dbReference type="AlphaFoldDB" id="A0AAV5DMI2"/>
<keyword evidence="3" id="KW-1185">Reference proteome</keyword>
<evidence type="ECO:0000313" key="2">
    <source>
        <dbReference type="EMBL" id="GJN11660.1"/>
    </source>
</evidence>